<name>S5DMG2_9VIRU</name>
<dbReference type="EMBL" id="KC752215">
    <property type="protein sequence ID" value="AGQ20119.1"/>
    <property type="molecule type" value="Genomic_DNA"/>
</dbReference>
<evidence type="ECO:0000313" key="1">
    <source>
        <dbReference type="EMBL" id="AGQ20119.1"/>
    </source>
</evidence>
<accession>S5DMG2</accession>
<reference evidence="1" key="1">
    <citation type="journal article" date="2013" name="J. Gen. Virol.">
        <title>Ultrastructural and genomic characterization of a second banchine polydnavirus confirms the existence of shared features within this ichnovirus lineage.</title>
        <authorList>
            <person name="Djoumad A."/>
            <person name="Stoltz D."/>
            <person name="Beliveau C."/>
            <person name="Boyle B."/>
            <person name="Kuhn L."/>
            <person name="Cusson M."/>
        </authorList>
    </citation>
    <scope>NUCLEOTIDE SEQUENCE</scope>
</reference>
<organism evidence="1">
    <name type="scientific">Apophua simplicipes ichnovirus</name>
    <dbReference type="NCBI Taxonomy" id="1329648"/>
    <lineage>
        <taxon>Viruses</taxon>
        <taxon>Viruses incertae sedis</taxon>
        <taxon>Polydnaviriformidae</taxon>
        <taxon>Ichnoviriform</taxon>
    </lineage>
</organism>
<sequence length="148" mass="16567">MTLPSYRPWIMYSWENRNFSLKKVPSANHSEHFARISKFSSVPNIKYLSGSPESLIKKFSPFFVSQYEGGSTKSIWHFGTAGRGLVFLLLRCTVWAKHLIFGNIAATAAEAVATPAATIEPVFSFVVRAFVFIILTIRLPCICAEFGK</sequence>
<protein>
    <submittedName>
        <fullName evidence="1">AsIV-cont00009-ORF2</fullName>
    </submittedName>
</protein>
<proteinExistence type="predicted"/>